<dbReference type="PANTHER" id="PTHR30408">
    <property type="entry name" value="TYPE-1 RESTRICTION ENZYME ECOKI SPECIFICITY PROTEIN"/>
    <property type="match status" value="1"/>
</dbReference>
<accession>A0ABS6NBN1</accession>
<protein>
    <submittedName>
        <fullName evidence="2">Restriction endonuclease subunit S</fullName>
        <ecNumber evidence="2">3.1.21.-</ecNumber>
    </submittedName>
</protein>
<dbReference type="CDD" id="cd17267">
    <property type="entry name" value="RMtype1_S_EcoAO83I-TRD1-CR1_like"/>
    <property type="match status" value="1"/>
</dbReference>
<reference evidence="2" key="1">
    <citation type="submission" date="2021-06" db="EMBL/GenBank/DDBJ databases">
        <title>Thalassococcus sp. CAU 1522 isolated from sea sand, Republic of Korea.</title>
        <authorList>
            <person name="Kim W."/>
        </authorList>
    </citation>
    <scope>NUCLEOTIDE SEQUENCE</scope>
    <source>
        <strain evidence="2">CAU 1522</strain>
    </source>
</reference>
<feature type="domain" description="Type I restriction modification DNA specificity" evidence="1">
    <location>
        <begin position="2"/>
        <end position="147"/>
    </location>
</feature>
<comment type="caution">
    <text evidence="2">The sequence shown here is derived from an EMBL/GenBank/DDBJ whole genome shotgun (WGS) entry which is preliminary data.</text>
</comment>
<dbReference type="Proteomes" id="UP001166293">
    <property type="component" value="Unassembled WGS sequence"/>
</dbReference>
<dbReference type="EMBL" id="JAHRWL010000002">
    <property type="protein sequence ID" value="MBV2361431.1"/>
    <property type="molecule type" value="Genomic_DNA"/>
</dbReference>
<dbReference type="GO" id="GO:0016787">
    <property type="term" value="F:hydrolase activity"/>
    <property type="evidence" value="ECO:0007669"/>
    <property type="project" value="UniProtKB-KW"/>
</dbReference>
<dbReference type="Pfam" id="PF01420">
    <property type="entry name" value="Methylase_S"/>
    <property type="match status" value="1"/>
</dbReference>
<dbReference type="InterPro" id="IPR052021">
    <property type="entry name" value="Type-I_RS_S_subunit"/>
</dbReference>
<sequence length="372" mass="41850">MSRLGDVCEFVYGKSLPASKRKEGSIAVYGSNGAVGFHCDAVTKSPAIIVGRKGSIGKLIYSEKPCWPIDTTYYVEKDSTDVDLRWLFHAMQSLRLDELNKATGVPGLNRNDAYERKLFVPSTIDEQRRIASILDKADAIRRKRQQALALADDFLKSVFVEMFGDPETNPKQLPQEELGKLLERIDSGHSPKCEARPAAEDEIGILKVSSISSTHFRPEENKAVFEGYPIDERNLVHKGDLLFSRKNTYQLVGASAIVENAHGKLALPDLIFRLVPRSDRKIELPYLWMLLTQDSIRERLRKVAGGSAASMPNIGKERLRSVLLPIAKPEDQVQFTKYYSKRISLKKKLQDNLILSEDLFASLSQRAFRGEL</sequence>
<evidence type="ECO:0000313" key="3">
    <source>
        <dbReference type="Proteomes" id="UP001166293"/>
    </source>
</evidence>
<dbReference type="InterPro" id="IPR000055">
    <property type="entry name" value="Restrct_endonuc_typeI_TRD"/>
</dbReference>
<keyword evidence="3" id="KW-1185">Reference proteome</keyword>
<proteinExistence type="predicted"/>
<gene>
    <name evidence="2" type="ORF">KUH32_16830</name>
</gene>
<keyword evidence="2" id="KW-0255">Endonuclease</keyword>
<dbReference type="GO" id="GO:0004519">
    <property type="term" value="F:endonuclease activity"/>
    <property type="evidence" value="ECO:0007669"/>
    <property type="project" value="UniProtKB-KW"/>
</dbReference>
<dbReference type="PANTHER" id="PTHR30408:SF12">
    <property type="entry name" value="TYPE I RESTRICTION ENZYME MJAVIII SPECIFICITY SUBUNIT"/>
    <property type="match status" value="1"/>
</dbReference>
<keyword evidence="2" id="KW-0378">Hydrolase</keyword>
<organism evidence="2 3">
    <name type="scientific">Thalassococcus arenae</name>
    <dbReference type="NCBI Taxonomy" id="2851652"/>
    <lineage>
        <taxon>Bacteria</taxon>
        <taxon>Pseudomonadati</taxon>
        <taxon>Pseudomonadota</taxon>
        <taxon>Alphaproteobacteria</taxon>
        <taxon>Rhodobacterales</taxon>
        <taxon>Roseobacteraceae</taxon>
        <taxon>Thalassococcus</taxon>
    </lineage>
</organism>
<evidence type="ECO:0000313" key="2">
    <source>
        <dbReference type="EMBL" id="MBV2361431.1"/>
    </source>
</evidence>
<dbReference type="RefSeq" id="WP_217779754.1">
    <property type="nucleotide sequence ID" value="NZ_JAHRWL010000002.1"/>
</dbReference>
<keyword evidence="2" id="KW-0540">Nuclease</keyword>
<name>A0ABS6NBN1_9RHOB</name>
<dbReference type="EC" id="3.1.21.-" evidence="2"/>
<evidence type="ECO:0000259" key="1">
    <source>
        <dbReference type="Pfam" id="PF01420"/>
    </source>
</evidence>